<organism evidence="2">
    <name type="scientific">viral metagenome</name>
    <dbReference type="NCBI Taxonomy" id="1070528"/>
    <lineage>
        <taxon>unclassified sequences</taxon>
        <taxon>metagenomes</taxon>
        <taxon>organismal metagenomes</taxon>
    </lineage>
</organism>
<accession>A0A6C0KMM7</accession>
<dbReference type="AlphaFoldDB" id="A0A6C0KMM7"/>
<feature type="region of interest" description="Disordered" evidence="1">
    <location>
        <begin position="1"/>
        <end position="54"/>
    </location>
</feature>
<dbReference type="EMBL" id="MN740916">
    <property type="protein sequence ID" value="QHU17604.1"/>
    <property type="molecule type" value="Genomic_DNA"/>
</dbReference>
<evidence type="ECO:0000256" key="1">
    <source>
        <dbReference type="SAM" id="MobiDB-lite"/>
    </source>
</evidence>
<evidence type="ECO:0000313" key="2">
    <source>
        <dbReference type="EMBL" id="QHU17604.1"/>
    </source>
</evidence>
<reference evidence="2" key="1">
    <citation type="journal article" date="2020" name="Nature">
        <title>Giant virus diversity and host interactions through global metagenomics.</title>
        <authorList>
            <person name="Schulz F."/>
            <person name="Roux S."/>
            <person name="Paez-Espino D."/>
            <person name="Jungbluth S."/>
            <person name="Walsh D.A."/>
            <person name="Denef V.J."/>
            <person name="McMahon K.D."/>
            <person name="Konstantinidis K.T."/>
            <person name="Eloe-Fadrosh E.A."/>
            <person name="Kyrpides N.C."/>
            <person name="Woyke T."/>
        </authorList>
    </citation>
    <scope>NUCLEOTIDE SEQUENCE</scope>
    <source>
        <strain evidence="2">GVMAG-S-3300012919-55</strain>
    </source>
</reference>
<proteinExistence type="predicted"/>
<name>A0A6C0KMM7_9ZZZZ</name>
<sequence>MSFFDTMSKGRLGKSQPKKSAPSKKKQESKPSLKTAKPPQKHEPVMLSAPALVEEKPKRVRYAPIIL</sequence>
<protein>
    <submittedName>
        <fullName evidence="2">Uncharacterized protein</fullName>
    </submittedName>
</protein>